<protein>
    <submittedName>
        <fullName evidence="1">Pilus assembly protein PilM</fullName>
    </submittedName>
</protein>
<reference evidence="1 2" key="1">
    <citation type="submission" date="2023-01" db="EMBL/GenBank/DDBJ databases">
        <title>Vibrio sp. KJ40-1 sp.nov, isolated from marine algae.</title>
        <authorList>
            <person name="Butt M."/>
            <person name="Kim J.M.J."/>
            <person name="Jeon C.O.C."/>
        </authorList>
    </citation>
    <scope>NUCLEOTIDE SEQUENCE [LARGE SCALE GENOMIC DNA]</scope>
    <source>
        <strain evidence="1 2">KJ40-1</strain>
    </source>
</reference>
<dbReference type="PANTHER" id="PTHR32432:SF3">
    <property type="entry name" value="ETHANOLAMINE UTILIZATION PROTEIN EUTJ"/>
    <property type="match status" value="1"/>
</dbReference>
<evidence type="ECO:0000313" key="1">
    <source>
        <dbReference type="EMBL" id="MDB1122367.1"/>
    </source>
</evidence>
<gene>
    <name evidence="1" type="primary">pilM</name>
    <name evidence="1" type="ORF">PGX00_00870</name>
</gene>
<accession>A0ABT4YLF5</accession>
<dbReference type="InterPro" id="IPR043129">
    <property type="entry name" value="ATPase_NBD"/>
</dbReference>
<dbReference type="Gene3D" id="3.30.420.40">
    <property type="match status" value="1"/>
</dbReference>
<dbReference type="InterPro" id="IPR050696">
    <property type="entry name" value="FtsA/MreB"/>
</dbReference>
<sequence length="344" mass="38594">MAESLIIGIDIGTWYVKAAVLSLNNKRVILKSYQEIITKSALFSDNNQLNYQEIVKKLQILKKKLPRFCTQVAVVIPDNAVFTSEISIDSNLSATEIQYSIEQALSMQSSIPIQDLCIDFLKIDDKNTTKSSTSQYRVYATPRELIESRVSALRKAAFKPVFINSESQSLISLLCLLEKPSKYARFNCSKVNKLGHEVKIKHFLLYVAETTTIFCCQNQDSAPYVKTLSAGLSALEELGSEIFLQQLGKNLLKQLDANLIYQDGIDVCKVWLSTEDSNVDNLCISIAQQLEKLDFPVTSSPRKIEVSPLAIYDVLGFHKDETFPIGFEKAIGIAVGFDIWRKAQ</sequence>
<dbReference type="Gene3D" id="3.30.1490.300">
    <property type="match status" value="1"/>
</dbReference>
<evidence type="ECO:0000313" key="2">
    <source>
        <dbReference type="Proteomes" id="UP001210678"/>
    </source>
</evidence>
<dbReference type="Pfam" id="PF11104">
    <property type="entry name" value="PilM_2"/>
    <property type="match status" value="1"/>
</dbReference>
<dbReference type="RefSeq" id="WP_272132068.1">
    <property type="nucleotide sequence ID" value="NZ_JAQLOI010000001.1"/>
</dbReference>
<proteinExistence type="predicted"/>
<keyword evidence="2" id="KW-1185">Reference proteome</keyword>
<comment type="caution">
    <text evidence="1">The sequence shown here is derived from an EMBL/GenBank/DDBJ whole genome shotgun (WGS) entry which is preliminary data.</text>
</comment>
<dbReference type="Proteomes" id="UP001210678">
    <property type="component" value="Unassembled WGS sequence"/>
</dbReference>
<organism evidence="1 2">
    <name type="scientific">Vibrio algarum</name>
    <dbReference type="NCBI Taxonomy" id="3020714"/>
    <lineage>
        <taxon>Bacteria</taxon>
        <taxon>Pseudomonadati</taxon>
        <taxon>Pseudomonadota</taxon>
        <taxon>Gammaproteobacteria</taxon>
        <taxon>Vibrionales</taxon>
        <taxon>Vibrionaceae</taxon>
        <taxon>Vibrio</taxon>
    </lineage>
</organism>
<name>A0ABT4YLF5_9VIBR</name>
<dbReference type="InterPro" id="IPR005883">
    <property type="entry name" value="PilM"/>
</dbReference>
<dbReference type="SUPFAM" id="SSF53067">
    <property type="entry name" value="Actin-like ATPase domain"/>
    <property type="match status" value="1"/>
</dbReference>
<dbReference type="EMBL" id="JAQLOI010000001">
    <property type="protein sequence ID" value="MDB1122367.1"/>
    <property type="molecule type" value="Genomic_DNA"/>
</dbReference>
<dbReference type="PANTHER" id="PTHR32432">
    <property type="entry name" value="CELL DIVISION PROTEIN FTSA-RELATED"/>
    <property type="match status" value="1"/>
</dbReference>